<dbReference type="SUPFAM" id="SSF55785">
    <property type="entry name" value="PYP-like sensor domain (PAS domain)"/>
    <property type="match status" value="1"/>
</dbReference>
<evidence type="ECO:0000256" key="1">
    <source>
        <dbReference type="SAM" id="MobiDB-lite"/>
    </source>
</evidence>
<feature type="compositionally biased region" description="Low complexity" evidence="1">
    <location>
        <begin position="57"/>
        <end position="82"/>
    </location>
</feature>
<reference evidence="3" key="1">
    <citation type="submission" date="2019-03" db="EMBL/GenBank/DDBJ databases">
        <title>Long read genome sequence of the mycoparasitic Pythium oligandrum ATCC 38472 isolated from sugarbeet rhizosphere.</title>
        <authorList>
            <person name="Gaulin E."/>
        </authorList>
    </citation>
    <scope>NUCLEOTIDE SEQUENCE</scope>
    <source>
        <strain evidence="3">ATCC 38472_TT</strain>
    </source>
</reference>
<sequence>MDFTPPSEADVDMAIHEDALLDINLAAQYAPGTPHGSLMGNTLADAFIAGMIPGVTPMANHQQHHPAQQSNQMQQQQQPQQNFSSVEEYAALMGIKLENNQEDQSMGGHMQQQQMNGFNVQGTADPAKIQANAAYFENLYRERVGNMGADNVTSMTLPAGVGSGMGGANMFMNPAATPTHHGSGGVYDRPAEIQFNHMNNRVYDPNAGFAANPAAPMQMHKPATHRMVQHHAHDMGAQTLSPEILSAMIKNNNQSMHNFDNLSEDERAALLKEEKSRERNRDHSRKSRLRKKEYVESLKQEVEQLRIYQQICEHNPDLIALVTSEPKAILLYTSGSHGRVLGFQNHHLVPGQTSFLDLVHPDHVPEVRNVFQKLCNVGDSKRFQFRIKSVDGEYYNAETSARVADKGVVCSTRVDRDV</sequence>
<proteinExistence type="predicted"/>
<keyword evidence="4" id="KW-1185">Reference proteome</keyword>
<dbReference type="Proteomes" id="UP000794436">
    <property type="component" value="Unassembled WGS sequence"/>
</dbReference>
<dbReference type="NCBIfam" id="TIGR00229">
    <property type="entry name" value="sensory_box"/>
    <property type="match status" value="1"/>
</dbReference>
<evidence type="ECO:0000259" key="2">
    <source>
        <dbReference type="Pfam" id="PF08447"/>
    </source>
</evidence>
<dbReference type="InterPro" id="IPR035965">
    <property type="entry name" value="PAS-like_dom_sf"/>
</dbReference>
<evidence type="ECO:0000313" key="3">
    <source>
        <dbReference type="EMBL" id="TMW65546.1"/>
    </source>
</evidence>
<accession>A0A8K1CMV1</accession>
<dbReference type="AlphaFoldDB" id="A0A8K1CMV1"/>
<feature type="region of interest" description="Disordered" evidence="1">
    <location>
        <begin position="56"/>
        <end position="83"/>
    </location>
</feature>
<dbReference type="CDD" id="cd14809">
    <property type="entry name" value="bZIP_AUREO-like"/>
    <property type="match status" value="1"/>
</dbReference>
<dbReference type="GO" id="GO:0003700">
    <property type="term" value="F:DNA-binding transcription factor activity"/>
    <property type="evidence" value="ECO:0007669"/>
    <property type="project" value="InterPro"/>
</dbReference>
<dbReference type="CDD" id="cd00130">
    <property type="entry name" value="PAS"/>
    <property type="match status" value="1"/>
</dbReference>
<comment type="caution">
    <text evidence="3">The sequence shown here is derived from an EMBL/GenBank/DDBJ whole genome shotgun (WGS) entry which is preliminary data.</text>
</comment>
<dbReference type="InterPro" id="IPR000014">
    <property type="entry name" value="PAS"/>
</dbReference>
<dbReference type="Pfam" id="PF08447">
    <property type="entry name" value="PAS_3"/>
    <property type="match status" value="1"/>
</dbReference>
<dbReference type="Gene3D" id="1.20.5.170">
    <property type="match status" value="1"/>
</dbReference>
<evidence type="ECO:0000313" key="4">
    <source>
        <dbReference type="Proteomes" id="UP000794436"/>
    </source>
</evidence>
<dbReference type="EMBL" id="SPLM01000037">
    <property type="protein sequence ID" value="TMW65546.1"/>
    <property type="molecule type" value="Genomic_DNA"/>
</dbReference>
<name>A0A8K1CMV1_PYTOL</name>
<dbReference type="OrthoDB" id="71302at2759"/>
<dbReference type="InterPro" id="IPR046347">
    <property type="entry name" value="bZIP_sf"/>
</dbReference>
<organism evidence="3 4">
    <name type="scientific">Pythium oligandrum</name>
    <name type="common">Mycoparasitic fungus</name>
    <dbReference type="NCBI Taxonomy" id="41045"/>
    <lineage>
        <taxon>Eukaryota</taxon>
        <taxon>Sar</taxon>
        <taxon>Stramenopiles</taxon>
        <taxon>Oomycota</taxon>
        <taxon>Peronosporomycetes</taxon>
        <taxon>Pythiales</taxon>
        <taxon>Pythiaceae</taxon>
        <taxon>Pythium</taxon>
    </lineage>
</organism>
<dbReference type="Gene3D" id="3.30.450.20">
    <property type="entry name" value="PAS domain"/>
    <property type="match status" value="1"/>
</dbReference>
<dbReference type="SUPFAM" id="SSF57959">
    <property type="entry name" value="Leucine zipper domain"/>
    <property type="match status" value="1"/>
</dbReference>
<feature type="domain" description="PAS fold-3" evidence="2">
    <location>
        <begin position="331"/>
        <end position="405"/>
    </location>
</feature>
<protein>
    <recommendedName>
        <fullName evidence="2">PAS fold-3 domain-containing protein</fullName>
    </recommendedName>
</protein>
<dbReference type="InterPro" id="IPR013655">
    <property type="entry name" value="PAS_fold_3"/>
</dbReference>
<gene>
    <name evidence="3" type="ORF">Poli38472_008188</name>
</gene>